<comment type="caution">
    <text evidence="6">The sequence shown here is derived from an EMBL/GenBank/DDBJ whole genome shotgun (WGS) entry which is preliminary data.</text>
</comment>
<feature type="coiled-coil region" evidence="4">
    <location>
        <begin position="300"/>
        <end position="348"/>
    </location>
</feature>
<dbReference type="InterPro" id="IPR006703">
    <property type="entry name" value="G_AIG1"/>
</dbReference>
<organism evidence="6 7">
    <name type="scientific">Tegillarca granosa</name>
    <name type="common">Malaysian cockle</name>
    <name type="synonym">Anadara granosa</name>
    <dbReference type="NCBI Taxonomy" id="220873"/>
    <lineage>
        <taxon>Eukaryota</taxon>
        <taxon>Metazoa</taxon>
        <taxon>Spiralia</taxon>
        <taxon>Lophotrochozoa</taxon>
        <taxon>Mollusca</taxon>
        <taxon>Bivalvia</taxon>
        <taxon>Autobranchia</taxon>
        <taxon>Pteriomorphia</taxon>
        <taxon>Arcoida</taxon>
        <taxon>Arcoidea</taxon>
        <taxon>Arcidae</taxon>
        <taxon>Tegillarca</taxon>
    </lineage>
</organism>
<dbReference type="SUPFAM" id="SSF52540">
    <property type="entry name" value="P-loop containing nucleoside triphosphate hydrolases"/>
    <property type="match status" value="1"/>
</dbReference>
<dbReference type="Pfam" id="PF04548">
    <property type="entry name" value="AIG1"/>
    <property type="match status" value="1"/>
</dbReference>
<evidence type="ECO:0000256" key="2">
    <source>
        <dbReference type="ARBA" id="ARBA00022741"/>
    </source>
</evidence>
<sequence>MQPYLNKDARKYQNTGNELDEEIRIVIIGKTGTGKSATGNTILGMNKFESKACGASVTNKCKLGINRRFDRKIVLVDTPGLFDTEMTNEHVTKEIVKCMGMTAPGPHAILLTVNIGRFTKEEQDTVKHFVDYFGNDMYNYLLVVFTRADDLENENTTIESYVKEGPPELKAIVELCNNRYIAFNNRLRGIDQEHQVKRLISIIDDIVRKNESSCFTNDMYMETEKTLLRQEQEMKKTIQEEEKRIIEEIRNQLKIKSDKRFVETQYENDHLAREISEENNKIPTAKAKGMDTCNFGQQQFEKSRENNERIEQLKKQIEENKQKMEKEIEMLRKEIEQKEKIIKDEYEQRQNSSNLRDNNRESCDKETGVFSQICTVLKKGFKVIGSLAFLLPDGGIWATAKKTISAVNSNFSD</sequence>
<keyword evidence="4" id="KW-0175">Coiled coil</keyword>
<evidence type="ECO:0000259" key="5">
    <source>
        <dbReference type="PROSITE" id="PS51720"/>
    </source>
</evidence>
<evidence type="ECO:0000313" key="7">
    <source>
        <dbReference type="Proteomes" id="UP001217089"/>
    </source>
</evidence>
<dbReference type="PROSITE" id="PS51720">
    <property type="entry name" value="G_AIG1"/>
    <property type="match status" value="1"/>
</dbReference>
<evidence type="ECO:0000256" key="3">
    <source>
        <dbReference type="ARBA" id="ARBA00023134"/>
    </source>
</evidence>
<evidence type="ECO:0000256" key="4">
    <source>
        <dbReference type="SAM" id="Coils"/>
    </source>
</evidence>
<evidence type="ECO:0000313" key="6">
    <source>
        <dbReference type="EMBL" id="KAJ8312432.1"/>
    </source>
</evidence>
<keyword evidence="3" id="KW-0342">GTP-binding</keyword>
<evidence type="ECO:0000256" key="1">
    <source>
        <dbReference type="ARBA" id="ARBA00008535"/>
    </source>
</evidence>
<dbReference type="PANTHER" id="PTHR10903">
    <property type="entry name" value="GTPASE, IMAP FAMILY MEMBER-RELATED"/>
    <property type="match status" value="1"/>
</dbReference>
<dbReference type="Gene3D" id="3.40.50.300">
    <property type="entry name" value="P-loop containing nucleotide triphosphate hydrolases"/>
    <property type="match status" value="1"/>
</dbReference>
<feature type="coiled-coil region" evidence="4">
    <location>
        <begin position="220"/>
        <end position="251"/>
    </location>
</feature>
<comment type="similarity">
    <text evidence="1">Belongs to the TRAFAC class TrmE-Era-EngA-EngB-Septin-like GTPase superfamily. AIG1/Toc34/Toc159-like paraseptin GTPase family. IAN subfamily.</text>
</comment>
<keyword evidence="2" id="KW-0547">Nucleotide-binding</keyword>
<protein>
    <recommendedName>
        <fullName evidence="5">AIG1-type G domain-containing protein</fullName>
    </recommendedName>
</protein>
<reference evidence="6 7" key="1">
    <citation type="submission" date="2022-12" db="EMBL/GenBank/DDBJ databases">
        <title>Chromosome-level genome of Tegillarca granosa.</title>
        <authorList>
            <person name="Kim J."/>
        </authorList>
    </citation>
    <scope>NUCLEOTIDE SEQUENCE [LARGE SCALE GENOMIC DNA]</scope>
    <source>
        <strain evidence="6">Teg-2019</strain>
        <tissue evidence="6">Adductor muscle</tissue>
    </source>
</reference>
<dbReference type="Proteomes" id="UP001217089">
    <property type="component" value="Unassembled WGS sequence"/>
</dbReference>
<name>A0ABQ9F975_TEGGR</name>
<dbReference type="EMBL" id="JARBDR010000440">
    <property type="protein sequence ID" value="KAJ8312432.1"/>
    <property type="molecule type" value="Genomic_DNA"/>
</dbReference>
<proteinExistence type="inferred from homology"/>
<accession>A0ABQ9F975</accession>
<dbReference type="CDD" id="cd01852">
    <property type="entry name" value="AIG1"/>
    <property type="match status" value="1"/>
</dbReference>
<feature type="domain" description="AIG1-type G" evidence="5">
    <location>
        <begin position="20"/>
        <end position="224"/>
    </location>
</feature>
<gene>
    <name evidence="6" type="ORF">KUTeg_009805</name>
</gene>
<dbReference type="InterPro" id="IPR027417">
    <property type="entry name" value="P-loop_NTPase"/>
</dbReference>
<dbReference type="InterPro" id="IPR045058">
    <property type="entry name" value="GIMA/IAN/Toc"/>
</dbReference>
<keyword evidence="7" id="KW-1185">Reference proteome</keyword>
<dbReference type="PANTHER" id="PTHR10903:SF184">
    <property type="entry name" value="GTP-BINDING PROTEIN A"/>
    <property type="match status" value="1"/>
</dbReference>